<evidence type="ECO:0000313" key="2">
    <source>
        <dbReference type="Proteomes" id="UP000756346"/>
    </source>
</evidence>
<protein>
    <recommendedName>
        <fullName evidence="3">NACHT domain-containing protein</fullName>
    </recommendedName>
</protein>
<dbReference type="RefSeq" id="XP_046004010.1">
    <property type="nucleotide sequence ID" value="XM_046149080.1"/>
</dbReference>
<proteinExistence type="predicted"/>
<evidence type="ECO:0000313" key="1">
    <source>
        <dbReference type="EMBL" id="KAH7009382.1"/>
    </source>
</evidence>
<reference evidence="1" key="1">
    <citation type="journal article" date="2021" name="Nat. Commun.">
        <title>Genetic determinants of endophytism in the Arabidopsis root mycobiome.</title>
        <authorList>
            <person name="Mesny F."/>
            <person name="Miyauchi S."/>
            <person name="Thiergart T."/>
            <person name="Pickel B."/>
            <person name="Atanasova L."/>
            <person name="Karlsson M."/>
            <person name="Huettel B."/>
            <person name="Barry K.W."/>
            <person name="Haridas S."/>
            <person name="Chen C."/>
            <person name="Bauer D."/>
            <person name="Andreopoulos W."/>
            <person name="Pangilinan J."/>
            <person name="LaButti K."/>
            <person name="Riley R."/>
            <person name="Lipzen A."/>
            <person name="Clum A."/>
            <person name="Drula E."/>
            <person name="Henrissat B."/>
            <person name="Kohler A."/>
            <person name="Grigoriev I.V."/>
            <person name="Martin F.M."/>
            <person name="Hacquard S."/>
        </authorList>
    </citation>
    <scope>NUCLEOTIDE SEQUENCE</scope>
    <source>
        <strain evidence="1">MPI-CAGE-CH-0230</strain>
    </source>
</reference>
<dbReference type="GeneID" id="70178626"/>
<sequence length="146" mass="16622">PKLSNTTLVVDALDECDKAEKYRTRLLKLILHLAAESRAKWLLSCRNEVILEGNIPPEQSSAILSLESKDNAAHVRLGVDEYIQRRISKISEDDPELQKRIGKQLREKANGTFFLVSLVAQELERAPQWELEQILADMLPGLNELY</sequence>
<dbReference type="EMBL" id="JAGTJQ010000018">
    <property type="protein sequence ID" value="KAH7009382.1"/>
    <property type="molecule type" value="Genomic_DNA"/>
</dbReference>
<dbReference type="Proteomes" id="UP000756346">
    <property type="component" value="Unassembled WGS sequence"/>
</dbReference>
<accession>A0A9P8XPK0</accession>
<keyword evidence="2" id="KW-1185">Reference proteome</keyword>
<name>A0A9P8XPK0_9PEZI</name>
<feature type="non-terminal residue" evidence="1">
    <location>
        <position position="1"/>
    </location>
</feature>
<dbReference type="AlphaFoldDB" id="A0A9P8XPK0"/>
<feature type="non-terminal residue" evidence="1">
    <location>
        <position position="146"/>
    </location>
</feature>
<dbReference type="OrthoDB" id="5086500at2759"/>
<organism evidence="1 2">
    <name type="scientific">Microdochium trichocladiopsis</name>
    <dbReference type="NCBI Taxonomy" id="1682393"/>
    <lineage>
        <taxon>Eukaryota</taxon>
        <taxon>Fungi</taxon>
        <taxon>Dikarya</taxon>
        <taxon>Ascomycota</taxon>
        <taxon>Pezizomycotina</taxon>
        <taxon>Sordariomycetes</taxon>
        <taxon>Xylariomycetidae</taxon>
        <taxon>Xylariales</taxon>
        <taxon>Microdochiaceae</taxon>
        <taxon>Microdochium</taxon>
    </lineage>
</organism>
<comment type="caution">
    <text evidence="1">The sequence shown here is derived from an EMBL/GenBank/DDBJ whole genome shotgun (WGS) entry which is preliminary data.</text>
</comment>
<dbReference type="PANTHER" id="PTHR10039">
    <property type="entry name" value="AMELOGENIN"/>
    <property type="match status" value="1"/>
</dbReference>
<gene>
    <name evidence="1" type="ORF">B0I36DRAFT_226198</name>
</gene>
<evidence type="ECO:0008006" key="3">
    <source>
        <dbReference type="Google" id="ProtNLM"/>
    </source>
</evidence>
<dbReference type="PANTHER" id="PTHR10039:SF14">
    <property type="entry name" value="NACHT DOMAIN-CONTAINING PROTEIN"/>
    <property type="match status" value="1"/>
</dbReference>